<dbReference type="Proteomes" id="UP000057158">
    <property type="component" value="Chromosome"/>
</dbReference>
<dbReference type="AlphaFoldDB" id="A0A0M5IMX1"/>
<dbReference type="KEGG" id="des:DSOUD_0899"/>
<dbReference type="NCBIfam" id="TIGR01845">
    <property type="entry name" value="outer_NodT"/>
    <property type="match status" value="1"/>
</dbReference>
<keyword evidence="2" id="KW-0812">Transmembrane</keyword>
<dbReference type="Gene3D" id="1.20.1600.10">
    <property type="entry name" value="Outer membrane efflux proteins (OEP)"/>
    <property type="match status" value="1"/>
</dbReference>
<dbReference type="GO" id="GO:0015562">
    <property type="term" value="F:efflux transmembrane transporter activity"/>
    <property type="evidence" value="ECO:0007669"/>
    <property type="project" value="InterPro"/>
</dbReference>
<protein>
    <submittedName>
        <fullName evidence="3">RND efflux system, outer membrane lipoprotein, NodT family</fullName>
    </submittedName>
</protein>
<dbReference type="EMBL" id="CP010802">
    <property type="protein sequence ID" value="ALC15686.1"/>
    <property type="molecule type" value="Genomic_DNA"/>
</dbReference>
<keyword evidence="2 3" id="KW-0449">Lipoprotein</keyword>
<evidence type="ECO:0000313" key="4">
    <source>
        <dbReference type="Proteomes" id="UP000057158"/>
    </source>
</evidence>
<sequence length="475" mass="51328">MRKTITRIMIPVVLACVFLAGCGTLAPNYTRSAPPVPVSWPEGPAYPATALPAASPVLSEMAWRDFFSDEKLKALIGLALENNRDLRVAALNIERARAQYRIQRAELFPSVGASGEGSVSRLSESLSPAGKGETIDQYGVGVGLSSYELDFFGRVRSLKGRALEEFFATEEARRSAQITLVSEVARGYLVLAADRERLALARQTLTSHQATHDLTRRRFDVGVASALEVRQAQTSVDSTRVDIARYTGLVAEDENALSFLAGTSLRAELLPDAPVNSVTLLDEIPAGVPSEVLQRRPDILAAEHRLKGANANIGAARAAFFPRIALTASAGFASDDLLDLFGSGTGTWAFAPRIDIPIFTAGSLRARLKTSKIDREISLARYEGAIQSAFREVADALAQRGTVNDQLTAQQSLVEAAADSYRLSEARFSKGIDSFLNVLDSQRSLYGAQQNLISIRLFRLNNLVTLYRVLGGGAV</sequence>
<comment type="similarity">
    <text evidence="1 2">Belongs to the outer membrane factor (OMF) (TC 1.B.17) family.</text>
</comment>
<evidence type="ECO:0000256" key="2">
    <source>
        <dbReference type="RuleBase" id="RU362097"/>
    </source>
</evidence>
<evidence type="ECO:0000313" key="3">
    <source>
        <dbReference type="EMBL" id="ALC15686.1"/>
    </source>
</evidence>
<dbReference type="Gene3D" id="2.20.200.10">
    <property type="entry name" value="Outer membrane efflux proteins (OEP)"/>
    <property type="match status" value="1"/>
</dbReference>
<dbReference type="RefSeq" id="WP_053549872.1">
    <property type="nucleotide sequence ID" value="NZ_CP010802.1"/>
</dbReference>
<dbReference type="GO" id="GO:0005886">
    <property type="term" value="C:plasma membrane"/>
    <property type="evidence" value="ECO:0007669"/>
    <property type="project" value="UniProtKB-SubCell"/>
</dbReference>
<dbReference type="InterPro" id="IPR010131">
    <property type="entry name" value="MdtP/NodT-like"/>
</dbReference>
<keyword evidence="4" id="KW-1185">Reference proteome</keyword>
<keyword evidence="2" id="KW-0564">Palmitate</keyword>
<evidence type="ECO:0000256" key="1">
    <source>
        <dbReference type="ARBA" id="ARBA00007613"/>
    </source>
</evidence>
<name>A0A0M5IMX1_9BACT</name>
<accession>A0A0M5IMX1</accession>
<keyword evidence="2" id="KW-0472">Membrane</keyword>
<reference evidence="3 4" key="1">
    <citation type="submission" date="2015-07" db="EMBL/GenBank/DDBJ databases">
        <title>Isolation and Genomic Characterization of a Novel Halophilic Metal-Reducing Deltaproteobacterium from the Deep Subsurface.</title>
        <authorList>
            <person name="Badalamenti J.P."/>
            <person name="Summers Z.M."/>
            <person name="Gralnick J.A."/>
            <person name="Bond D.R."/>
        </authorList>
    </citation>
    <scope>NUCLEOTIDE SEQUENCE [LARGE SCALE GENOMIC DNA]</scope>
    <source>
        <strain evidence="3 4">WTL</strain>
    </source>
</reference>
<dbReference type="STRING" id="1603606.DSOUD_0899"/>
<dbReference type="Pfam" id="PF02321">
    <property type="entry name" value="OEP"/>
    <property type="match status" value="2"/>
</dbReference>
<dbReference type="PATRIC" id="fig|1603606.3.peg.989"/>
<comment type="subcellular location">
    <subcellularLocation>
        <location evidence="2">Cell membrane</location>
        <topology evidence="2">Lipid-anchor</topology>
    </subcellularLocation>
</comment>
<dbReference type="OrthoDB" id="9783163at2"/>
<dbReference type="PROSITE" id="PS51257">
    <property type="entry name" value="PROKAR_LIPOPROTEIN"/>
    <property type="match status" value="1"/>
</dbReference>
<dbReference type="SUPFAM" id="SSF56954">
    <property type="entry name" value="Outer membrane efflux proteins (OEP)"/>
    <property type="match status" value="1"/>
</dbReference>
<dbReference type="PANTHER" id="PTHR30203:SF32">
    <property type="entry name" value="CATION EFFLUX SYSTEM PROTEIN CUSC"/>
    <property type="match status" value="1"/>
</dbReference>
<dbReference type="PANTHER" id="PTHR30203">
    <property type="entry name" value="OUTER MEMBRANE CATION EFFLUX PROTEIN"/>
    <property type="match status" value="1"/>
</dbReference>
<dbReference type="InterPro" id="IPR003423">
    <property type="entry name" value="OMP_efflux"/>
</dbReference>
<proteinExistence type="inferred from homology"/>
<keyword evidence="2" id="KW-1134">Transmembrane beta strand</keyword>
<gene>
    <name evidence="3" type="ORF">DSOUD_0899</name>
</gene>
<organism evidence="3 4">
    <name type="scientific">Desulfuromonas soudanensis</name>
    <dbReference type="NCBI Taxonomy" id="1603606"/>
    <lineage>
        <taxon>Bacteria</taxon>
        <taxon>Pseudomonadati</taxon>
        <taxon>Thermodesulfobacteriota</taxon>
        <taxon>Desulfuromonadia</taxon>
        <taxon>Desulfuromonadales</taxon>
        <taxon>Desulfuromonadaceae</taxon>
        <taxon>Desulfuromonas</taxon>
    </lineage>
</organism>